<evidence type="ECO:0000256" key="6">
    <source>
        <dbReference type="ARBA" id="ARBA00023136"/>
    </source>
</evidence>
<proteinExistence type="predicted"/>
<dbReference type="GO" id="GO:0005774">
    <property type="term" value="C:vacuolar membrane"/>
    <property type="evidence" value="ECO:0007669"/>
    <property type="project" value="TreeGrafter"/>
</dbReference>
<dbReference type="Proteomes" id="UP000237144">
    <property type="component" value="Unassembled WGS sequence"/>
</dbReference>
<keyword evidence="6 7" id="KW-0472">Membrane</keyword>
<keyword evidence="3 7" id="KW-0812">Transmembrane</keyword>
<dbReference type="GO" id="GO:0000324">
    <property type="term" value="C:fungal-type vacuole"/>
    <property type="evidence" value="ECO:0007669"/>
    <property type="project" value="TreeGrafter"/>
</dbReference>
<keyword evidence="5 7" id="KW-1133">Transmembrane helix</keyword>
<dbReference type="STRING" id="741276.A0A2S5BEI5"/>
<evidence type="ECO:0000256" key="1">
    <source>
        <dbReference type="ARBA" id="ARBA00004127"/>
    </source>
</evidence>
<organism evidence="8 9">
    <name type="scientific">Rhodotorula taiwanensis</name>
    <dbReference type="NCBI Taxonomy" id="741276"/>
    <lineage>
        <taxon>Eukaryota</taxon>
        <taxon>Fungi</taxon>
        <taxon>Dikarya</taxon>
        <taxon>Basidiomycota</taxon>
        <taxon>Pucciniomycotina</taxon>
        <taxon>Microbotryomycetes</taxon>
        <taxon>Sporidiobolales</taxon>
        <taxon>Sporidiobolaceae</taxon>
        <taxon>Rhodotorula</taxon>
    </lineage>
</organism>
<dbReference type="NCBIfam" id="TIGR00951">
    <property type="entry name" value="2A43"/>
    <property type="match status" value="1"/>
</dbReference>
<dbReference type="GO" id="GO:0015184">
    <property type="term" value="F:L-cystine transmembrane transporter activity"/>
    <property type="evidence" value="ECO:0007669"/>
    <property type="project" value="TreeGrafter"/>
</dbReference>
<comment type="subcellular location">
    <subcellularLocation>
        <location evidence="1">Endomembrane system</location>
        <topology evidence="1">Multi-pass membrane protein</topology>
    </subcellularLocation>
</comment>
<feature type="transmembrane region" description="Helical" evidence="7">
    <location>
        <begin position="12"/>
        <end position="32"/>
    </location>
</feature>
<sequence length="270" mass="30662">MVVFWAQLSTILGWTYTIIWSLSFYPQIWINYRRKSTTGISMDFLCLNPIGFACLTTYNLALYTSSTVREQYAARHDGHYPQVQPNDLAFAVHALLLSLVILSQTLIYKRGPLHQLSRFHRAVILLILSTISITLLLAWSGWVYWLDFILVLSYLKLYVTAAKMIPQAWYNYQRKSTVGWSIENIFMDLSGGILSLIQLVIDSALDHDWRGITGNPGKLGLSFLALGFDTLFLVQHYVLYRGAVHEDENVTAESSERDRLLAQSDAATAA</sequence>
<dbReference type="InterPro" id="IPR006603">
    <property type="entry name" value="PQ-loop_rpt"/>
</dbReference>
<evidence type="ECO:0000256" key="7">
    <source>
        <dbReference type="SAM" id="Phobius"/>
    </source>
</evidence>
<feature type="transmembrane region" description="Helical" evidence="7">
    <location>
        <begin position="88"/>
        <end position="107"/>
    </location>
</feature>
<dbReference type="PANTHER" id="PTHR13131">
    <property type="entry name" value="CYSTINOSIN"/>
    <property type="match status" value="1"/>
</dbReference>
<evidence type="ECO:0008006" key="10">
    <source>
        <dbReference type="Google" id="ProtNLM"/>
    </source>
</evidence>
<dbReference type="SMART" id="SM00679">
    <property type="entry name" value="CTNS"/>
    <property type="match status" value="2"/>
</dbReference>
<dbReference type="AlphaFoldDB" id="A0A2S5BEI5"/>
<name>A0A2S5BEI5_9BASI</name>
<protein>
    <recommendedName>
        <fullName evidence="10">Cystinosin</fullName>
    </recommendedName>
</protein>
<evidence type="ECO:0000313" key="9">
    <source>
        <dbReference type="Proteomes" id="UP000237144"/>
    </source>
</evidence>
<evidence type="ECO:0000313" key="8">
    <source>
        <dbReference type="EMBL" id="POY75177.1"/>
    </source>
</evidence>
<comment type="caution">
    <text evidence="8">The sequence shown here is derived from an EMBL/GenBank/DDBJ whole genome shotgun (WGS) entry which is preliminary data.</text>
</comment>
<dbReference type="GO" id="GO:0012505">
    <property type="term" value="C:endomembrane system"/>
    <property type="evidence" value="ECO:0007669"/>
    <property type="project" value="UniProtKB-SubCell"/>
</dbReference>
<evidence type="ECO:0000256" key="2">
    <source>
        <dbReference type="ARBA" id="ARBA00022448"/>
    </source>
</evidence>
<evidence type="ECO:0000256" key="5">
    <source>
        <dbReference type="ARBA" id="ARBA00022989"/>
    </source>
</evidence>
<feature type="transmembrane region" description="Helical" evidence="7">
    <location>
        <begin position="145"/>
        <end position="165"/>
    </location>
</feature>
<dbReference type="Pfam" id="PF04193">
    <property type="entry name" value="PQ-loop"/>
    <property type="match status" value="2"/>
</dbReference>
<evidence type="ECO:0000256" key="3">
    <source>
        <dbReference type="ARBA" id="ARBA00022692"/>
    </source>
</evidence>
<dbReference type="InterPro" id="IPR005282">
    <property type="entry name" value="LC_transporter"/>
</dbReference>
<gene>
    <name evidence="8" type="ORF">BMF94_1809</name>
</gene>
<dbReference type="EMBL" id="PJQD01000019">
    <property type="protein sequence ID" value="POY75177.1"/>
    <property type="molecule type" value="Genomic_DNA"/>
</dbReference>
<evidence type="ECO:0000256" key="4">
    <source>
        <dbReference type="ARBA" id="ARBA00022737"/>
    </source>
</evidence>
<dbReference type="Gene3D" id="1.20.1280.290">
    <property type="match status" value="1"/>
</dbReference>
<keyword evidence="4" id="KW-0677">Repeat</keyword>
<feature type="transmembrane region" description="Helical" evidence="7">
    <location>
        <begin position="44"/>
        <end position="63"/>
    </location>
</feature>
<feature type="transmembrane region" description="Helical" evidence="7">
    <location>
        <begin position="119"/>
        <end position="139"/>
    </location>
</feature>
<keyword evidence="2" id="KW-0813">Transport</keyword>
<keyword evidence="9" id="KW-1185">Reference proteome</keyword>
<dbReference type="OrthoDB" id="75720at2759"/>
<accession>A0A2S5BEI5</accession>
<dbReference type="PANTHER" id="PTHR13131:SF5">
    <property type="entry name" value="CYSTINOSIN"/>
    <property type="match status" value="1"/>
</dbReference>
<reference evidence="8 9" key="1">
    <citation type="journal article" date="2018" name="Front. Microbiol.">
        <title>Prospects for Fungal Bioremediation of Acidic Radioactive Waste Sites: Characterization and Genome Sequence of Rhodotorula taiwanensis MD1149.</title>
        <authorList>
            <person name="Tkavc R."/>
            <person name="Matrosova V.Y."/>
            <person name="Grichenko O.E."/>
            <person name="Gostincar C."/>
            <person name="Volpe R.P."/>
            <person name="Klimenkova P."/>
            <person name="Gaidamakova E.K."/>
            <person name="Zhou C.E."/>
            <person name="Stewart B.J."/>
            <person name="Lyman M.G."/>
            <person name="Malfatti S.A."/>
            <person name="Rubinfeld B."/>
            <person name="Courtot M."/>
            <person name="Singh J."/>
            <person name="Dalgard C.L."/>
            <person name="Hamilton T."/>
            <person name="Frey K.G."/>
            <person name="Gunde-Cimerman N."/>
            <person name="Dugan L."/>
            <person name="Daly M.J."/>
        </authorList>
    </citation>
    <scope>NUCLEOTIDE SEQUENCE [LARGE SCALE GENOMIC DNA]</scope>
    <source>
        <strain evidence="8 9">MD1149</strain>
    </source>
</reference>